<evidence type="ECO:0000313" key="2">
    <source>
        <dbReference type="Proteomes" id="UP000887159"/>
    </source>
</evidence>
<dbReference type="Proteomes" id="UP000887159">
    <property type="component" value="Unassembled WGS sequence"/>
</dbReference>
<organism evidence="1 2">
    <name type="scientific">Trichonephila clavipes</name>
    <name type="common">Golden silk orbweaver</name>
    <name type="synonym">Nephila clavipes</name>
    <dbReference type="NCBI Taxonomy" id="2585209"/>
    <lineage>
        <taxon>Eukaryota</taxon>
        <taxon>Metazoa</taxon>
        <taxon>Ecdysozoa</taxon>
        <taxon>Arthropoda</taxon>
        <taxon>Chelicerata</taxon>
        <taxon>Arachnida</taxon>
        <taxon>Araneae</taxon>
        <taxon>Araneomorphae</taxon>
        <taxon>Entelegynae</taxon>
        <taxon>Araneoidea</taxon>
        <taxon>Nephilidae</taxon>
        <taxon>Trichonephila</taxon>
    </lineage>
</organism>
<keyword evidence="2" id="KW-1185">Reference proteome</keyword>
<proteinExistence type="predicted"/>
<name>A0A8X7BE04_TRICX</name>
<sequence length="68" mass="8059">MPKKQTCITCRTVQMVTAELRYRMFHTQFSGQRMPDHRILLRLHLQLRETDSSTSPDMMLVSEELYAT</sequence>
<protein>
    <submittedName>
        <fullName evidence="1">Uncharacterized protein</fullName>
    </submittedName>
</protein>
<reference evidence="1" key="1">
    <citation type="submission" date="2020-08" db="EMBL/GenBank/DDBJ databases">
        <title>Multicomponent nature underlies the extraordinary mechanical properties of spider dragline silk.</title>
        <authorList>
            <person name="Kono N."/>
            <person name="Nakamura H."/>
            <person name="Mori M."/>
            <person name="Yoshida Y."/>
            <person name="Ohtoshi R."/>
            <person name="Malay A.D."/>
            <person name="Moran D.A.P."/>
            <person name="Tomita M."/>
            <person name="Numata K."/>
            <person name="Arakawa K."/>
        </authorList>
    </citation>
    <scope>NUCLEOTIDE SEQUENCE</scope>
</reference>
<accession>A0A8X7BE04</accession>
<comment type="caution">
    <text evidence="1">The sequence shown here is derived from an EMBL/GenBank/DDBJ whole genome shotgun (WGS) entry which is preliminary data.</text>
</comment>
<dbReference type="EMBL" id="BMAU01021382">
    <property type="protein sequence ID" value="GFY27933.1"/>
    <property type="molecule type" value="Genomic_DNA"/>
</dbReference>
<dbReference type="AlphaFoldDB" id="A0A8X7BE04"/>
<evidence type="ECO:0000313" key="1">
    <source>
        <dbReference type="EMBL" id="GFY27933.1"/>
    </source>
</evidence>
<gene>
    <name evidence="1" type="ORF">TNCV_4562871</name>
</gene>